<reference evidence="2 3" key="1">
    <citation type="journal article" date="2021" name="Elife">
        <title>Chloroplast acquisition without the gene transfer in kleptoplastic sea slugs, Plakobranchus ocellatus.</title>
        <authorList>
            <person name="Maeda T."/>
            <person name="Takahashi S."/>
            <person name="Yoshida T."/>
            <person name="Shimamura S."/>
            <person name="Takaki Y."/>
            <person name="Nagai Y."/>
            <person name="Toyoda A."/>
            <person name="Suzuki Y."/>
            <person name="Arimoto A."/>
            <person name="Ishii H."/>
            <person name="Satoh N."/>
            <person name="Nishiyama T."/>
            <person name="Hasebe M."/>
            <person name="Maruyama T."/>
            <person name="Minagawa J."/>
            <person name="Obokata J."/>
            <person name="Shigenobu S."/>
        </authorList>
    </citation>
    <scope>NUCLEOTIDE SEQUENCE [LARGE SCALE GENOMIC DNA]</scope>
</reference>
<protein>
    <submittedName>
        <fullName evidence="2">Uncharacterized protein</fullName>
    </submittedName>
</protein>
<dbReference type="Proteomes" id="UP000762676">
    <property type="component" value="Unassembled WGS sequence"/>
</dbReference>
<proteinExistence type="predicted"/>
<evidence type="ECO:0000256" key="1">
    <source>
        <dbReference type="SAM" id="MobiDB-lite"/>
    </source>
</evidence>
<accession>A0AAV4K1V6</accession>
<evidence type="ECO:0000313" key="3">
    <source>
        <dbReference type="Proteomes" id="UP000762676"/>
    </source>
</evidence>
<dbReference type="EMBL" id="BMAT01010590">
    <property type="protein sequence ID" value="GFS27965.1"/>
    <property type="molecule type" value="Genomic_DNA"/>
</dbReference>
<keyword evidence="3" id="KW-1185">Reference proteome</keyword>
<sequence length="116" mass="13398">MSKEIKDLRLADTERSLLRLIRKRQVEVFGHTNRQGGLEKTNAARQSGRKTRSRPTTTDFHGQSITNLYQERCTQKLHCLIGDETHTLNNWAKKSYSTMNTTKNKNLKTQNIIPTV</sequence>
<gene>
    <name evidence="2" type="ORF">ElyMa_005322000</name>
</gene>
<organism evidence="2 3">
    <name type="scientific">Elysia marginata</name>
    <dbReference type="NCBI Taxonomy" id="1093978"/>
    <lineage>
        <taxon>Eukaryota</taxon>
        <taxon>Metazoa</taxon>
        <taxon>Spiralia</taxon>
        <taxon>Lophotrochozoa</taxon>
        <taxon>Mollusca</taxon>
        <taxon>Gastropoda</taxon>
        <taxon>Heterobranchia</taxon>
        <taxon>Euthyneura</taxon>
        <taxon>Panpulmonata</taxon>
        <taxon>Sacoglossa</taxon>
        <taxon>Placobranchoidea</taxon>
        <taxon>Plakobranchidae</taxon>
        <taxon>Elysia</taxon>
    </lineage>
</organism>
<name>A0AAV4K1V6_9GAST</name>
<dbReference type="AlphaFoldDB" id="A0AAV4K1V6"/>
<evidence type="ECO:0000313" key="2">
    <source>
        <dbReference type="EMBL" id="GFS27965.1"/>
    </source>
</evidence>
<comment type="caution">
    <text evidence="2">The sequence shown here is derived from an EMBL/GenBank/DDBJ whole genome shotgun (WGS) entry which is preliminary data.</text>
</comment>
<feature type="region of interest" description="Disordered" evidence="1">
    <location>
        <begin position="32"/>
        <end position="61"/>
    </location>
</feature>